<gene>
    <name evidence="4" type="ORF">Tsubulata_010975</name>
</gene>
<dbReference type="GO" id="GO:0005634">
    <property type="term" value="C:nucleus"/>
    <property type="evidence" value="ECO:0007669"/>
    <property type="project" value="InterPro"/>
</dbReference>
<reference evidence="4" key="2">
    <citation type="journal article" date="2023" name="Plants (Basel)">
        <title>Annotation of the Turnera subulata (Passifloraceae) Draft Genome Reveals the S-Locus Evolved after the Divergence of Turneroideae from Passifloroideae in a Stepwise Manner.</title>
        <authorList>
            <person name="Henning P.M."/>
            <person name="Roalson E.H."/>
            <person name="Mir W."/>
            <person name="McCubbin A.G."/>
            <person name="Shore J.S."/>
        </authorList>
    </citation>
    <scope>NUCLEOTIDE SEQUENCE</scope>
    <source>
        <strain evidence="4">F60SS</strain>
    </source>
</reference>
<reference evidence="4" key="1">
    <citation type="submission" date="2022-02" db="EMBL/GenBank/DDBJ databases">
        <authorList>
            <person name="Henning P.M."/>
            <person name="McCubbin A.G."/>
            <person name="Shore J.S."/>
        </authorList>
    </citation>
    <scope>NUCLEOTIDE SEQUENCE</scope>
    <source>
        <strain evidence="4">F60SS</strain>
        <tissue evidence="4">Leaves</tissue>
    </source>
</reference>
<dbReference type="GO" id="GO:0008270">
    <property type="term" value="F:zinc ion binding"/>
    <property type="evidence" value="ECO:0007669"/>
    <property type="project" value="InterPro"/>
</dbReference>
<comment type="caution">
    <text evidence="4">The sequence shown here is derived from an EMBL/GenBank/DDBJ whole genome shotgun (WGS) entry which is preliminary data.</text>
</comment>
<evidence type="ECO:0000256" key="1">
    <source>
        <dbReference type="ARBA" id="ARBA00004286"/>
    </source>
</evidence>
<proteinExistence type="predicted"/>
<evidence type="ECO:0000313" key="4">
    <source>
        <dbReference type="EMBL" id="KAJ4846369.1"/>
    </source>
</evidence>
<organism evidence="4 5">
    <name type="scientific">Turnera subulata</name>
    <dbReference type="NCBI Taxonomy" id="218843"/>
    <lineage>
        <taxon>Eukaryota</taxon>
        <taxon>Viridiplantae</taxon>
        <taxon>Streptophyta</taxon>
        <taxon>Embryophyta</taxon>
        <taxon>Tracheophyta</taxon>
        <taxon>Spermatophyta</taxon>
        <taxon>Magnoliopsida</taxon>
        <taxon>eudicotyledons</taxon>
        <taxon>Gunneridae</taxon>
        <taxon>Pentapetalae</taxon>
        <taxon>rosids</taxon>
        <taxon>fabids</taxon>
        <taxon>Malpighiales</taxon>
        <taxon>Passifloraceae</taxon>
        <taxon>Turnera</taxon>
    </lineage>
</organism>
<dbReference type="InterPro" id="IPR007728">
    <property type="entry name" value="Pre-SET_dom"/>
</dbReference>
<evidence type="ECO:0000313" key="5">
    <source>
        <dbReference type="Proteomes" id="UP001141552"/>
    </source>
</evidence>
<protein>
    <recommendedName>
        <fullName evidence="3">SET domain-containing protein</fullName>
    </recommendedName>
</protein>
<accession>A0A9Q0GCY8</accession>
<keyword evidence="2" id="KW-0158">Chromosome</keyword>
<dbReference type="PROSITE" id="PS50280">
    <property type="entry name" value="SET"/>
    <property type="match status" value="1"/>
</dbReference>
<dbReference type="Pfam" id="PF05033">
    <property type="entry name" value="Pre-SET"/>
    <property type="match status" value="1"/>
</dbReference>
<sequence length="424" mass="47475">MVENQEGTGGDGGGGCFEKNDITKGEEAVEITWVNEVNKERLPYFNYIPTSFVLGDACVDFSLSRIPPETCCSSCVGDCLSSSSSSTPCACSLVQAGNGNGSGSGSGSGSGGFAYTRDGLVRDDFLEDCISMSRDPKRQSHSYCTDCPLQRSKGECWVLAPCGGHLRMKSIQECGNKCWCHKLCGNRVVQRGITSKLQALSYSLTPAFLRLFVCVFYTPQGKGWGVRTLDKLPKGAFVCEFVGEILTTHELSLRNMEMTRNKTTPARPAPLDAYWPSHPQNHEQALFLDPTFHGNVARFINHRCLDANLIEIPVKIETPDDHYYHLAFFTTREVNVMEELTLDYGIEFDDVANDDFVEAFRCLCHSKFCRDLRRSKTPVGSTFAFSWTAPEREVWDLEVQHSDRKQETHETIRHFALLLRCCWK</sequence>
<dbReference type="GO" id="GO:0042054">
    <property type="term" value="F:histone methyltransferase activity"/>
    <property type="evidence" value="ECO:0007669"/>
    <property type="project" value="InterPro"/>
</dbReference>
<evidence type="ECO:0000256" key="2">
    <source>
        <dbReference type="ARBA" id="ARBA00022454"/>
    </source>
</evidence>
<dbReference type="InterPro" id="IPR046341">
    <property type="entry name" value="SET_dom_sf"/>
</dbReference>
<dbReference type="PANTHER" id="PTHR46450">
    <property type="entry name" value="INACTIVE HISTONE-LYSINE N-METHYLTRANSFERASE SUVR1-RELATED"/>
    <property type="match status" value="1"/>
</dbReference>
<dbReference type="SMART" id="SM00468">
    <property type="entry name" value="PreSET"/>
    <property type="match status" value="1"/>
</dbReference>
<dbReference type="EMBL" id="JAKUCV010001438">
    <property type="protein sequence ID" value="KAJ4846369.1"/>
    <property type="molecule type" value="Genomic_DNA"/>
</dbReference>
<dbReference type="InterPro" id="IPR001214">
    <property type="entry name" value="SET_dom"/>
</dbReference>
<dbReference type="OrthoDB" id="308383at2759"/>
<feature type="domain" description="SET" evidence="3">
    <location>
        <begin position="211"/>
        <end position="345"/>
    </location>
</feature>
<dbReference type="AlphaFoldDB" id="A0A9Q0GCY8"/>
<dbReference type="GO" id="GO:0005694">
    <property type="term" value="C:chromosome"/>
    <property type="evidence" value="ECO:0007669"/>
    <property type="project" value="UniProtKB-SubCell"/>
</dbReference>
<comment type="subcellular location">
    <subcellularLocation>
        <location evidence="1">Chromosome</location>
    </subcellularLocation>
</comment>
<dbReference type="Gene3D" id="2.170.270.10">
    <property type="entry name" value="SET domain"/>
    <property type="match status" value="1"/>
</dbReference>
<dbReference type="SUPFAM" id="SSF82199">
    <property type="entry name" value="SET domain"/>
    <property type="match status" value="1"/>
</dbReference>
<dbReference type="Proteomes" id="UP001141552">
    <property type="component" value="Unassembled WGS sequence"/>
</dbReference>
<dbReference type="PANTHER" id="PTHR46450:SF1">
    <property type="entry name" value="INACTIVE HISTONE-LYSINE N-METHYLTRANSFERASE SUVR1-RELATED"/>
    <property type="match status" value="1"/>
</dbReference>
<dbReference type="SMART" id="SM00317">
    <property type="entry name" value="SET"/>
    <property type="match status" value="1"/>
</dbReference>
<evidence type="ECO:0000259" key="3">
    <source>
        <dbReference type="PROSITE" id="PS50280"/>
    </source>
</evidence>
<keyword evidence="5" id="KW-1185">Reference proteome</keyword>
<name>A0A9Q0GCY8_9ROSI</name>
<dbReference type="Pfam" id="PF00856">
    <property type="entry name" value="SET"/>
    <property type="match status" value="1"/>
</dbReference>